<keyword evidence="8" id="KW-0067">ATP-binding</keyword>
<dbReference type="Proteomes" id="UP000030689">
    <property type="component" value="Unassembled WGS sequence"/>
</dbReference>
<organism evidence="17 18">
    <name type="scientific">Eutrema salsugineum</name>
    <name type="common">Saltwater cress</name>
    <name type="synonym">Sisymbrium salsugineum</name>
    <dbReference type="NCBI Taxonomy" id="72664"/>
    <lineage>
        <taxon>Eukaryota</taxon>
        <taxon>Viridiplantae</taxon>
        <taxon>Streptophyta</taxon>
        <taxon>Embryophyta</taxon>
        <taxon>Tracheophyta</taxon>
        <taxon>Spermatophyta</taxon>
        <taxon>Magnoliopsida</taxon>
        <taxon>eudicotyledons</taxon>
        <taxon>Gunneridae</taxon>
        <taxon>Pentapetalae</taxon>
        <taxon>rosids</taxon>
        <taxon>malvids</taxon>
        <taxon>Brassicales</taxon>
        <taxon>Brassicaceae</taxon>
        <taxon>Eutremeae</taxon>
        <taxon>Eutrema</taxon>
    </lineage>
</organism>
<gene>
    <name evidence="17" type="ORF">EUTSA_v10001848mg</name>
</gene>
<evidence type="ECO:0000256" key="14">
    <source>
        <dbReference type="ARBA" id="ARBA00047951"/>
    </source>
</evidence>
<dbReference type="eggNOG" id="ENOG502RMXX">
    <property type="taxonomic scope" value="Eukaryota"/>
</dbReference>
<evidence type="ECO:0000256" key="3">
    <source>
        <dbReference type="ARBA" id="ARBA00022679"/>
    </source>
</evidence>
<comment type="subcellular location">
    <subcellularLocation>
        <location evidence="1">Membrane</location>
        <topology evidence="1">Single-pass type I membrane protein</topology>
    </subcellularLocation>
</comment>
<dbReference type="InterPro" id="IPR045274">
    <property type="entry name" value="WAK-like"/>
</dbReference>
<feature type="transmembrane region" description="Helical" evidence="15">
    <location>
        <begin position="377"/>
        <end position="398"/>
    </location>
</feature>
<keyword evidence="18" id="KW-1185">Reference proteome</keyword>
<dbReference type="Pfam" id="PF08488">
    <property type="entry name" value="WAK"/>
    <property type="match status" value="1"/>
</dbReference>
<dbReference type="GO" id="GO:0005524">
    <property type="term" value="F:ATP binding"/>
    <property type="evidence" value="ECO:0007669"/>
    <property type="project" value="UniProtKB-KW"/>
</dbReference>
<dbReference type="InterPro" id="IPR013695">
    <property type="entry name" value="WAK"/>
</dbReference>
<evidence type="ECO:0000256" key="13">
    <source>
        <dbReference type="ARBA" id="ARBA00047558"/>
    </source>
</evidence>
<dbReference type="FunFam" id="3.30.200.20:FF:001332">
    <property type="entry name" value="Wall-associated receptor kinase-like 10"/>
    <property type="match status" value="1"/>
</dbReference>
<dbReference type="AlphaFoldDB" id="V4KLU8"/>
<dbReference type="GO" id="GO:0007166">
    <property type="term" value="P:cell surface receptor signaling pathway"/>
    <property type="evidence" value="ECO:0007669"/>
    <property type="project" value="InterPro"/>
</dbReference>
<dbReference type="SMART" id="SM00220">
    <property type="entry name" value="S_TKc"/>
    <property type="match status" value="1"/>
</dbReference>
<evidence type="ECO:0000256" key="6">
    <source>
        <dbReference type="ARBA" id="ARBA00022741"/>
    </source>
</evidence>
<evidence type="ECO:0000256" key="11">
    <source>
        <dbReference type="ARBA" id="ARBA00023157"/>
    </source>
</evidence>
<dbReference type="InterPro" id="IPR001245">
    <property type="entry name" value="Ser-Thr/Tyr_kinase_cat_dom"/>
</dbReference>
<evidence type="ECO:0000256" key="5">
    <source>
        <dbReference type="ARBA" id="ARBA00022729"/>
    </source>
</evidence>
<dbReference type="Gene3D" id="2.10.25.10">
    <property type="entry name" value="Laminin"/>
    <property type="match status" value="1"/>
</dbReference>
<accession>V4KLU8</accession>
<keyword evidence="11" id="KW-1015">Disulfide bond</keyword>
<comment type="catalytic activity">
    <reaction evidence="14">
        <text>L-threonyl-[protein] + ATP = O-phospho-L-threonyl-[protein] + ADP + H(+)</text>
        <dbReference type="Rhea" id="RHEA:46608"/>
        <dbReference type="Rhea" id="RHEA-COMP:11060"/>
        <dbReference type="Rhea" id="RHEA-COMP:11605"/>
        <dbReference type="ChEBI" id="CHEBI:15378"/>
        <dbReference type="ChEBI" id="CHEBI:30013"/>
        <dbReference type="ChEBI" id="CHEBI:30616"/>
        <dbReference type="ChEBI" id="CHEBI:61977"/>
        <dbReference type="ChEBI" id="CHEBI:456216"/>
    </reaction>
</comment>
<evidence type="ECO:0000259" key="16">
    <source>
        <dbReference type="PROSITE" id="PS50011"/>
    </source>
</evidence>
<dbReference type="Gramene" id="ESQ38880">
    <property type="protein sequence ID" value="ESQ38880"/>
    <property type="gene ID" value="EUTSA_v10001848mg"/>
</dbReference>
<dbReference type="Pfam" id="PF07714">
    <property type="entry name" value="PK_Tyr_Ser-Thr"/>
    <property type="match status" value="1"/>
</dbReference>
<dbReference type="PANTHER" id="PTHR27005">
    <property type="entry name" value="WALL-ASSOCIATED RECEPTOR KINASE-LIKE 21"/>
    <property type="match status" value="1"/>
</dbReference>
<dbReference type="OMA" id="CERFERT"/>
<keyword evidence="2" id="KW-0723">Serine/threonine-protein kinase</keyword>
<dbReference type="CDD" id="cd00054">
    <property type="entry name" value="EGF_CA"/>
    <property type="match status" value="1"/>
</dbReference>
<name>V4KLU8_EUTSA</name>
<dbReference type="GO" id="GO:0004674">
    <property type="term" value="F:protein serine/threonine kinase activity"/>
    <property type="evidence" value="ECO:0007669"/>
    <property type="project" value="UniProtKB-KW"/>
</dbReference>
<keyword evidence="12" id="KW-0325">Glycoprotein</keyword>
<dbReference type="KEGG" id="eus:EUTSA_v10001848mg"/>
<keyword evidence="7" id="KW-0418">Kinase</keyword>
<keyword evidence="4 15" id="KW-0812">Transmembrane</keyword>
<evidence type="ECO:0000256" key="15">
    <source>
        <dbReference type="SAM" id="Phobius"/>
    </source>
</evidence>
<reference evidence="17 18" key="1">
    <citation type="journal article" date="2013" name="Front. Plant Sci.">
        <title>The Reference Genome of the Halophytic Plant Eutrema salsugineum.</title>
        <authorList>
            <person name="Yang R."/>
            <person name="Jarvis D.E."/>
            <person name="Chen H."/>
            <person name="Beilstein M.A."/>
            <person name="Grimwood J."/>
            <person name="Jenkins J."/>
            <person name="Shu S."/>
            <person name="Prochnik S."/>
            <person name="Xin M."/>
            <person name="Ma C."/>
            <person name="Schmutz J."/>
            <person name="Wing R.A."/>
            <person name="Mitchell-Olds T."/>
            <person name="Schumaker K.S."/>
            <person name="Wang X."/>
        </authorList>
    </citation>
    <scope>NUCLEOTIDE SEQUENCE [LARGE SCALE GENOMIC DNA]</scope>
</reference>
<keyword evidence="5" id="KW-0732">Signal</keyword>
<keyword evidence="6" id="KW-0547">Nucleotide-binding</keyword>
<evidence type="ECO:0000256" key="1">
    <source>
        <dbReference type="ARBA" id="ARBA00004479"/>
    </source>
</evidence>
<dbReference type="PROSITE" id="PS50011">
    <property type="entry name" value="PROTEIN_KINASE_DOM"/>
    <property type="match status" value="1"/>
</dbReference>
<dbReference type="InterPro" id="IPR000719">
    <property type="entry name" value="Prot_kinase_dom"/>
</dbReference>
<proteinExistence type="predicted"/>
<evidence type="ECO:0000256" key="10">
    <source>
        <dbReference type="ARBA" id="ARBA00023136"/>
    </source>
</evidence>
<evidence type="ECO:0000256" key="12">
    <source>
        <dbReference type="ARBA" id="ARBA00023180"/>
    </source>
</evidence>
<dbReference type="GO" id="GO:0005886">
    <property type="term" value="C:plasma membrane"/>
    <property type="evidence" value="ECO:0007669"/>
    <property type="project" value="TreeGrafter"/>
</dbReference>
<keyword evidence="10 15" id="KW-0472">Membrane</keyword>
<sequence>MCVSSLRLAEEHCMLHPRKCERFERTVSVIVDLIQERTKALLVHQSSKSFESEAGCGIEPSTNPNFFLALRAIRRLYGEIVRHWTSTADGEAAVDLTADDSEVVSIEAYGSLRIKNPITSKGCSNDGEEKHESLLDLRGTPFTVGDGNTLIVAGCNNTAWLTNVEPSLVGCRLSCGTKNLTASEVYLNGINCTRPGGYDASTIVDEGICTASIPYTKPQGCDASTFEDKEICTAIAYGFQQVVGVKIDDNNTTTGCKVAFLTAHSYSSVSKHSLREHYAAQYSTVELGWFIPATNMSFINSLGCKNVTESKEETKFDPTISCACDYNVHLTMKDADINECQEAKTLVERTCTAVGGTCVNLQGSYDCVYTTGPKRSVIAIGIGIGFGLIFIGGIHWLYKFIKKQRRLNQKKKFFKRNGGILLQQQLTSKEGKVDKTRVFSSRELEKATKNFSTVYKRMLVDGSIVALKKSKVVDEDKLDEFINEIVILSQINHRNIVKLLGCCLETDVPVLVYEFVPNGNLFEHLYNESDDYTMVTWDVRLRIATDISGTLAYLPSAASSPIYHRDIKSTNIMLDEKYQAKISDFGTSRTVTVDHTHLTTVVSGTVGYTDPEYFQSSQFTEKSDVHSFGVVLAELITGERSISFLRTQENRTLSTYFILAMKENKLFDIIDARIRDGCKLNQVTAAAKIARRCLNLKGKKRPTMREVSMELERIRSLLEDTQPHEYVGGNEEEIEEEVNTRNEYVVEVNARVESWNNIAVTAPASQYNFVASSSSCSDVEPLFPLQTR</sequence>
<dbReference type="InterPro" id="IPR011009">
    <property type="entry name" value="Kinase-like_dom_sf"/>
</dbReference>
<keyword evidence="3" id="KW-0808">Transferase</keyword>
<evidence type="ECO:0000313" key="17">
    <source>
        <dbReference type="EMBL" id="ESQ38880.1"/>
    </source>
</evidence>
<comment type="catalytic activity">
    <reaction evidence="13">
        <text>L-seryl-[protein] + ATP = O-phospho-L-seryl-[protein] + ADP + H(+)</text>
        <dbReference type="Rhea" id="RHEA:17989"/>
        <dbReference type="Rhea" id="RHEA-COMP:9863"/>
        <dbReference type="Rhea" id="RHEA-COMP:11604"/>
        <dbReference type="ChEBI" id="CHEBI:15378"/>
        <dbReference type="ChEBI" id="CHEBI:29999"/>
        <dbReference type="ChEBI" id="CHEBI:30616"/>
        <dbReference type="ChEBI" id="CHEBI:83421"/>
        <dbReference type="ChEBI" id="CHEBI:456216"/>
    </reaction>
</comment>
<dbReference type="STRING" id="72664.V4KLU8"/>
<dbReference type="Gene3D" id="3.30.200.20">
    <property type="entry name" value="Phosphorylase Kinase, domain 1"/>
    <property type="match status" value="1"/>
</dbReference>
<evidence type="ECO:0000256" key="4">
    <source>
        <dbReference type="ARBA" id="ARBA00022692"/>
    </source>
</evidence>
<dbReference type="PANTHER" id="PTHR27005:SF515">
    <property type="entry name" value="WALL-ASSOCIATED RECEPTOR KINASE-LIKE 10-RELATED"/>
    <property type="match status" value="1"/>
</dbReference>
<evidence type="ECO:0000313" key="18">
    <source>
        <dbReference type="Proteomes" id="UP000030689"/>
    </source>
</evidence>
<evidence type="ECO:0000256" key="9">
    <source>
        <dbReference type="ARBA" id="ARBA00022989"/>
    </source>
</evidence>
<keyword evidence="9 15" id="KW-1133">Transmembrane helix</keyword>
<dbReference type="FunFam" id="1.10.510.10:FF:000084">
    <property type="entry name" value="Wall-associated receptor kinase 2"/>
    <property type="match status" value="1"/>
</dbReference>
<dbReference type="Gene3D" id="1.10.510.10">
    <property type="entry name" value="Transferase(Phosphotransferase) domain 1"/>
    <property type="match status" value="1"/>
</dbReference>
<evidence type="ECO:0000256" key="8">
    <source>
        <dbReference type="ARBA" id="ARBA00022840"/>
    </source>
</evidence>
<dbReference type="PROSITE" id="PS00108">
    <property type="entry name" value="PROTEIN_KINASE_ST"/>
    <property type="match status" value="1"/>
</dbReference>
<evidence type="ECO:0000256" key="7">
    <source>
        <dbReference type="ARBA" id="ARBA00022777"/>
    </source>
</evidence>
<dbReference type="InterPro" id="IPR008271">
    <property type="entry name" value="Ser/Thr_kinase_AS"/>
</dbReference>
<evidence type="ECO:0000256" key="2">
    <source>
        <dbReference type="ARBA" id="ARBA00022527"/>
    </source>
</evidence>
<dbReference type="EMBL" id="KI517488">
    <property type="protein sequence ID" value="ESQ38880.1"/>
    <property type="molecule type" value="Genomic_DNA"/>
</dbReference>
<feature type="domain" description="Protein kinase" evidence="16">
    <location>
        <begin position="424"/>
        <end position="727"/>
    </location>
</feature>
<dbReference type="SUPFAM" id="SSF56112">
    <property type="entry name" value="Protein kinase-like (PK-like)"/>
    <property type="match status" value="1"/>
</dbReference>
<protein>
    <recommendedName>
        <fullName evidence="16">Protein kinase domain-containing protein</fullName>
    </recommendedName>
</protein>